<dbReference type="SMART" id="SM00516">
    <property type="entry name" value="SEC14"/>
    <property type="match status" value="1"/>
</dbReference>
<dbReference type="PRINTS" id="PR00180">
    <property type="entry name" value="CRETINALDHBP"/>
</dbReference>
<evidence type="ECO:0000313" key="3">
    <source>
        <dbReference type="EMBL" id="GIY60917.1"/>
    </source>
</evidence>
<evidence type="ECO:0000259" key="2">
    <source>
        <dbReference type="PROSITE" id="PS50191"/>
    </source>
</evidence>
<dbReference type="SUPFAM" id="SSF52087">
    <property type="entry name" value="CRAL/TRIO domain"/>
    <property type="match status" value="1"/>
</dbReference>
<dbReference type="PROSITE" id="PS50191">
    <property type="entry name" value="CRAL_TRIO"/>
    <property type="match status" value="1"/>
</dbReference>
<organism evidence="3 4">
    <name type="scientific">Caerostris extrusa</name>
    <name type="common">Bark spider</name>
    <name type="synonym">Caerostris bankana</name>
    <dbReference type="NCBI Taxonomy" id="172846"/>
    <lineage>
        <taxon>Eukaryota</taxon>
        <taxon>Metazoa</taxon>
        <taxon>Ecdysozoa</taxon>
        <taxon>Arthropoda</taxon>
        <taxon>Chelicerata</taxon>
        <taxon>Arachnida</taxon>
        <taxon>Araneae</taxon>
        <taxon>Araneomorphae</taxon>
        <taxon>Entelegynae</taxon>
        <taxon>Araneoidea</taxon>
        <taxon>Araneidae</taxon>
        <taxon>Caerostris</taxon>
    </lineage>
</organism>
<feature type="compositionally biased region" description="Basic and acidic residues" evidence="1">
    <location>
        <begin position="1"/>
        <end position="13"/>
    </location>
</feature>
<dbReference type="InterPro" id="IPR001251">
    <property type="entry name" value="CRAL-TRIO_dom"/>
</dbReference>
<proteinExistence type="predicted"/>
<dbReference type="CDD" id="cd00170">
    <property type="entry name" value="SEC14"/>
    <property type="match status" value="1"/>
</dbReference>
<evidence type="ECO:0000313" key="4">
    <source>
        <dbReference type="Proteomes" id="UP001054945"/>
    </source>
</evidence>
<dbReference type="PANTHER" id="PTHR10174">
    <property type="entry name" value="ALPHA-TOCOPHEROL TRANSFER PROTEIN-RELATED"/>
    <property type="match status" value="1"/>
</dbReference>
<dbReference type="GO" id="GO:0016020">
    <property type="term" value="C:membrane"/>
    <property type="evidence" value="ECO:0007669"/>
    <property type="project" value="TreeGrafter"/>
</dbReference>
<dbReference type="AlphaFoldDB" id="A0AAV4USY5"/>
<keyword evidence="4" id="KW-1185">Reference proteome</keyword>
<dbReference type="EMBL" id="BPLR01013399">
    <property type="protein sequence ID" value="GIY60917.1"/>
    <property type="molecule type" value="Genomic_DNA"/>
</dbReference>
<dbReference type="InterPro" id="IPR036273">
    <property type="entry name" value="CRAL/TRIO_N_dom_sf"/>
</dbReference>
<dbReference type="Gene3D" id="1.10.8.20">
    <property type="entry name" value="N-terminal domain of phosphatidylinositol transfer protein sec14p"/>
    <property type="match status" value="1"/>
</dbReference>
<sequence length="345" mass="39809">MMAEDDSRTEKSSTQKSAKPSAESKKKDKVKKQSSLKQSTEATTSESKAILPTVPPTGFLSFHHNVVTPELEKYAAEKLNETPETRAKALREFHELVDNDPDLHVTAEDRLILIWLRSKKFDAKKAFDFMKLGLNYVESYRYLLERKDPVTIRRVNSKNMFGFLPYRDPDGRAILYARADCWDPNTIPAADCIFAGLVAVQSAGHNEVNQIIGFVVILDLKDLKIQQVLAMSRWMIFGTVLLQRACPCFLKAFHVINIPPFYKIGWKLVKPLLSEKIRKRFIFHKSSDLSTLYEYLPKAILPPELGGTVPFTNEHWAKDIDKIEEDYYYYLRQNFLKSKRKKQNK</sequence>
<feature type="domain" description="CRAL-TRIO" evidence="2">
    <location>
        <begin position="148"/>
        <end position="313"/>
    </location>
</feature>
<dbReference type="InterPro" id="IPR036865">
    <property type="entry name" value="CRAL-TRIO_dom_sf"/>
</dbReference>
<protein>
    <submittedName>
        <fullName evidence="3">Retinaldehyde-binding protein 1</fullName>
    </submittedName>
</protein>
<reference evidence="3 4" key="1">
    <citation type="submission" date="2021-06" db="EMBL/GenBank/DDBJ databases">
        <title>Caerostris extrusa draft genome.</title>
        <authorList>
            <person name="Kono N."/>
            <person name="Arakawa K."/>
        </authorList>
    </citation>
    <scope>NUCLEOTIDE SEQUENCE [LARGE SCALE GENOMIC DNA]</scope>
</reference>
<feature type="region of interest" description="Disordered" evidence="1">
    <location>
        <begin position="1"/>
        <end position="50"/>
    </location>
</feature>
<dbReference type="PANTHER" id="PTHR10174:SF208">
    <property type="entry name" value="CRAL-TRIO DOMAIN-CONTAINING PROTEIN DDB_G0278031"/>
    <property type="match status" value="1"/>
</dbReference>
<evidence type="ECO:0000256" key="1">
    <source>
        <dbReference type="SAM" id="MobiDB-lite"/>
    </source>
</evidence>
<gene>
    <name evidence="3" type="primary">RLBP1_5</name>
    <name evidence="3" type="ORF">CEXT_24751</name>
</gene>
<comment type="caution">
    <text evidence="3">The sequence shown here is derived from an EMBL/GenBank/DDBJ whole genome shotgun (WGS) entry which is preliminary data.</text>
</comment>
<dbReference type="Gene3D" id="3.40.525.10">
    <property type="entry name" value="CRAL-TRIO lipid binding domain"/>
    <property type="match status" value="1"/>
</dbReference>
<accession>A0AAV4USY5</accession>
<dbReference type="Proteomes" id="UP001054945">
    <property type="component" value="Unassembled WGS sequence"/>
</dbReference>
<dbReference type="SUPFAM" id="SSF46938">
    <property type="entry name" value="CRAL/TRIO N-terminal domain"/>
    <property type="match status" value="1"/>
</dbReference>
<name>A0AAV4USY5_CAEEX</name>
<dbReference type="GO" id="GO:1902936">
    <property type="term" value="F:phosphatidylinositol bisphosphate binding"/>
    <property type="evidence" value="ECO:0007669"/>
    <property type="project" value="TreeGrafter"/>
</dbReference>
<dbReference type="Pfam" id="PF00650">
    <property type="entry name" value="CRAL_TRIO"/>
    <property type="match status" value="1"/>
</dbReference>